<accession>A0AA36EYK9</accession>
<dbReference type="EMBL" id="OX597814">
    <property type="protein sequence ID" value="CAI9716825.1"/>
    <property type="molecule type" value="Genomic_DNA"/>
</dbReference>
<proteinExistence type="predicted"/>
<dbReference type="Proteomes" id="UP001162480">
    <property type="component" value="Chromosome 1"/>
</dbReference>
<evidence type="ECO:0000313" key="1">
    <source>
        <dbReference type="EMBL" id="CAI9716825.1"/>
    </source>
</evidence>
<name>A0AA36EYK9_OCTVU</name>
<sequence>MLRRYDLTSDAGHSPHHPVDMSIQKPFHWLLISWKTDDEVEVDSPEPDWNPCDDGICDESCDMHEKRLETDRAGIENDCDPWEKNERQISLKKYKNNELESRLLIKIVGQLNGRRRYELDAEKYNKTEKLHVTATRDQVDTSV</sequence>
<protein>
    <submittedName>
        <fullName evidence="1">Uncharacterized protein</fullName>
    </submittedName>
</protein>
<organism evidence="1 2">
    <name type="scientific">Octopus vulgaris</name>
    <name type="common">Common octopus</name>
    <dbReference type="NCBI Taxonomy" id="6645"/>
    <lineage>
        <taxon>Eukaryota</taxon>
        <taxon>Metazoa</taxon>
        <taxon>Spiralia</taxon>
        <taxon>Lophotrochozoa</taxon>
        <taxon>Mollusca</taxon>
        <taxon>Cephalopoda</taxon>
        <taxon>Coleoidea</taxon>
        <taxon>Octopodiformes</taxon>
        <taxon>Octopoda</taxon>
        <taxon>Incirrata</taxon>
        <taxon>Octopodidae</taxon>
        <taxon>Octopus</taxon>
    </lineage>
</organism>
<evidence type="ECO:0000313" key="2">
    <source>
        <dbReference type="Proteomes" id="UP001162480"/>
    </source>
</evidence>
<dbReference type="AlphaFoldDB" id="A0AA36EYK9"/>
<reference evidence="1" key="1">
    <citation type="submission" date="2023-08" db="EMBL/GenBank/DDBJ databases">
        <authorList>
            <person name="Alioto T."/>
            <person name="Alioto T."/>
            <person name="Gomez Garrido J."/>
        </authorList>
    </citation>
    <scope>NUCLEOTIDE SEQUENCE</scope>
</reference>
<keyword evidence="2" id="KW-1185">Reference proteome</keyword>
<gene>
    <name evidence="1" type="ORF">OCTVUL_1B019023</name>
</gene>